<organism evidence="2 3">
    <name type="scientific">Cirrhinus molitorella</name>
    <name type="common">mud carp</name>
    <dbReference type="NCBI Taxonomy" id="172907"/>
    <lineage>
        <taxon>Eukaryota</taxon>
        <taxon>Metazoa</taxon>
        <taxon>Chordata</taxon>
        <taxon>Craniata</taxon>
        <taxon>Vertebrata</taxon>
        <taxon>Euteleostomi</taxon>
        <taxon>Actinopterygii</taxon>
        <taxon>Neopterygii</taxon>
        <taxon>Teleostei</taxon>
        <taxon>Ostariophysi</taxon>
        <taxon>Cypriniformes</taxon>
        <taxon>Cyprinidae</taxon>
        <taxon>Labeoninae</taxon>
        <taxon>Labeonini</taxon>
        <taxon>Cirrhinus</taxon>
    </lineage>
</organism>
<comment type="caution">
    <text evidence="2">The sequence shown here is derived from an EMBL/GenBank/DDBJ whole genome shotgun (WGS) entry which is preliminary data.</text>
</comment>
<accession>A0AA88PNR3</accession>
<protein>
    <submittedName>
        <fullName evidence="2">Uncharacterized protein</fullName>
    </submittedName>
</protein>
<name>A0AA88PNR3_9TELE</name>
<reference evidence="2" key="1">
    <citation type="submission" date="2023-08" db="EMBL/GenBank/DDBJ databases">
        <title>Chromosome-level Genome Assembly of mud carp (Cirrhinus molitorella).</title>
        <authorList>
            <person name="Liu H."/>
        </authorList>
    </citation>
    <scope>NUCLEOTIDE SEQUENCE</scope>
    <source>
        <strain evidence="2">Prfri</strain>
        <tissue evidence="2">Muscle</tissue>
    </source>
</reference>
<dbReference type="EMBL" id="JAUYZG010000011">
    <property type="protein sequence ID" value="KAK2894758.1"/>
    <property type="molecule type" value="Genomic_DNA"/>
</dbReference>
<feature type="region of interest" description="Disordered" evidence="1">
    <location>
        <begin position="1"/>
        <end position="22"/>
    </location>
</feature>
<gene>
    <name evidence="2" type="ORF">Q8A67_011987</name>
</gene>
<keyword evidence="3" id="KW-1185">Reference proteome</keyword>
<proteinExistence type="predicted"/>
<evidence type="ECO:0000313" key="2">
    <source>
        <dbReference type="EMBL" id="KAK2894758.1"/>
    </source>
</evidence>
<dbReference type="Proteomes" id="UP001187343">
    <property type="component" value="Unassembled WGS sequence"/>
</dbReference>
<evidence type="ECO:0000313" key="3">
    <source>
        <dbReference type="Proteomes" id="UP001187343"/>
    </source>
</evidence>
<evidence type="ECO:0000256" key="1">
    <source>
        <dbReference type="SAM" id="MobiDB-lite"/>
    </source>
</evidence>
<dbReference type="AlphaFoldDB" id="A0AA88PNR3"/>
<sequence length="101" mass="11290">MKRAEEKSLKLINRAQRSQRPSPRPMLLLSAVTYAPVRLHNPSARWCPFHPARQLGPDPSDLPLKRGFFQAPAGSSLSPPFSNIPFTPEITLFISRIIVSS</sequence>